<protein>
    <submittedName>
        <fullName evidence="1">Gll1333 protein</fullName>
    </submittedName>
</protein>
<dbReference type="RefSeq" id="WP_011141333.1">
    <property type="nucleotide sequence ID" value="NC_005125.1"/>
</dbReference>
<dbReference type="EnsemblBacteria" id="BAC89274">
    <property type="protein sequence ID" value="BAC89274"/>
    <property type="gene ID" value="BAC89274"/>
</dbReference>
<sequence length="188" mass="20646">MAVVSREEAQKLELLKDLSVQEVQTFAQILKEQVHRSLENGSGEIDALLGRRYSLQDRAQLELESLARAFAHRREILTATISAPEVAKLLGTSRQTPHDRVKARTLLAVMDNGILRFPLWQFDPQGLDGVLAGLSAVLKALQVADFAKASWFVRPNPVLDGLSPADALKKGMLDRVLEEAAAVGRGQN</sequence>
<dbReference type="eggNOG" id="ENOG5031I58">
    <property type="taxonomic scope" value="Bacteria"/>
</dbReference>
<dbReference type="InParanoid" id="Q7NKZ3"/>
<dbReference type="OrthoDB" id="511178at2"/>
<organism evidence="1 2">
    <name type="scientific">Gloeobacter violaceus (strain ATCC 29082 / PCC 7421)</name>
    <dbReference type="NCBI Taxonomy" id="251221"/>
    <lineage>
        <taxon>Bacteria</taxon>
        <taxon>Bacillati</taxon>
        <taxon>Cyanobacteriota</taxon>
        <taxon>Cyanophyceae</taxon>
        <taxon>Gloeobacterales</taxon>
        <taxon>Gloeobacteraceae</taxon>
        <taxon>Gloeobacter</taxon>
    </lineage>
</organism>
<dbReference type="KEGG" id="gvi:gll1333"/>
<dbReference type="Proteomes" id="UP000000557">
    <property type="component" value="Chromosome"/>
</dbReference>
<reference evidence="1 2" key="1">
    <citation type="journal article" date="2003" name="DNA Res.">
        <title>Complete genome structure of Gloeobacter violaceus PCC 7421, a cyanobacterium that lacks thylakoids.</title>
        <authorList>
            <person name="Nakamura Y."/>
            <person name="Kaneko T."/>
            <person name="Sato S."/>
            <person name="Mimuro M."/>
            <person name="Miyashita H."/>
            <person name="Tsuchiya T."/>
            <person name="Sasamoto S."/>
            <person name="Watanabe A."/>
            <person name="Kawashima K."/>
            <person name="Kishida Y."/>
            <person name="Kiyokawa C."/>
            <person name="Kohara M."/>
            <person name="Matsumoto M."/>
            <person name="Matsuno A."/>
            <person name="Nakazaki N."/>
            <person name="Shimpo S."/>
            <person name="Takeuchi C."/>
            <person name="Yamada M."/>
            <person name="Tabata S."/>
        </authorList>
    </citation>
    <scope>NUCLEOTIDE SEQUENCE [LARGE SCALE GENOMIC DNA]</scope>
    <source>
        <strain evidence="2">ATCC 29082 / PCC 7421</strain>
    </source>
</reference>
<name>Q7NKZ3_GLOVI</name>
<gene>
    <name evidence="1" type="ordered locus">gll1333</name>
</gene>
<reference evidence="1 2" key="2">
    <citation type="journal article" date="2003" name="DNA Res.">
        <title>Complete genome structure of Gloeobacter violaceus PCC 7421, a cyanobacterium that lacks thylakoids (supplement).</title>
        <authorList>
            <person name="Nakamura Y."/>
            <person name="Kaneko T."/>
            <person name="Sato S."/>
            <person name="Mimuro M."/>
            <person name="Miyashita H."/>
            <person name="Tsuchiya T."/>
            <person name="Sasamoto S."/>
            <person name="Watanabe A."/>
            <person name="Kawashima K."/>
            <person name="Kishida Y."/>
            <person name="Kiyokawa C."/>
            <person name="Kohara M."/>
            <person name="Matsumoto M."/>
            <person name="Matsuno A."/>
            <person name="Nakazaki N."/>
            <person name="Shimpo S."/>
            <person name="Takeuchi C."/>
            <person name="Yamada M."/>
            <person name="Tabata S."/>
        </authorList>
    </citation>
    <scope>NUCLEOTIDE SEQUENCE [LARGE SCALE GENOMIC DNA]</scope>
    <source>
        <strain evidence="2">ATCC 29082 / PCC 7421</strain>
    </source>
</reference>
<evidence type="ECO:0000313" key="1">
    <source>
        <dbReference type="EMBL" id="BAC89274.1"/>
    </source>
</evidence>
<evidence type="ECO:0000313" key="2">
    <source>
        <dbReference type="Proteomes" id="UP000000557"/>
    </source>
</evidence>
<dbReference type="HOGENOM" id="CLU_1347040_0_0_3"/>
<dbReference type="EMBL" id="BA000045">
    <property type="protein sequence ID" value="BAC89274.1"/>
    <property type="molecule type" value="Genomic_DNA"/>
</dbReference>
<dbReference type="STRING" id="251221.gene:10758816"/>
<accession>Q7NKZ3</accession>
<keyword evidence="2" id="KW-1185">Reference proteome</keyword>
<dbReference type="AlphaFoldDB" id="Q7NKZ3"/>
<proteinExistence type="predicted"/>